<protein>
    <submittedName>
        <fullName evidence="2">Uncharacterized protein</fullName>
    </submittedName>
</protein>
<name>A0A6N8FE89_9GAMM</name>
<dbReference type="Proteomes" id="UP000439994">
    <property type="component" value="Unassembled WGS sequence"/>
</dbReference>
<organism evidence="2 3">
    <name type="scientific">Psychrosphaera haliotis</name>
    <dbReference type="NCBI Taxonomy" id="555083"/>
    <lineage>
        <taxon>Bacteria</taxon>
        <taxon>Pseudomonadati</taxon>
        <taxon>Pseudomonadota</taxon>
        <taxon>Gammaproteobacteria</taxon>
        <taxon>Alteromonadales</taxon>
        <taxon>Pseudoalteromonadaceae</taxon>
        <taxon>Psychrosphaera</taxon>
    </lineage>
</organism>
<evidence type="ECO:0000313" key="2">
    <source>
        <dbReference type="EMBL" id="MUH72651.1"/>
    </source>
</evidence>
<comment type="caution">
    <text evidence="2">The sequence shown here is derived from an EMBL/GenBank/DDBJ whole genome shotgun (WGS) entry which is preliminary data.</text>
</comment>
<keyword evidence="1" id="KW-0732">Signal</keyword>
<dbReference type="RefSeq" id="WP_155695810.1">
    <property type="nucleotide sequence ID" value="NZ_WOCD01000003.1"/>
</dbReference>
<dbReference type="OrthoDB" id="6358394at2"/>
<sequence>MSKTIWIVVSLLMLVACSSTAPKWSLSAPKDTATTFITTGSGPNLKSAKADALQQLSNRLIVNVSNTTSTYNEKTTNGTVLQSIKSLGQLNSEQFSFVGNQVLSSETINNQTYVLIEVNKASVFTPIQNYLTLQITPLIDLQKTDQQIIANGLLLWPQLNTAEQYIELLHVYGEDQFSLKSELAQFKNLFMSLISDAELSIQIGSDSGSERLGLAPLLQKEFQTLLTKKQSAKHKIKMIIVGPTVSSYKKAPFFATSITAEQVIAINDELVLRRPISSFEFGLQEVQVLTEASASFFSQLALSQQQ</sequence>
<gene>
    <name evidence="2" type="ORF">GNP35_09215</name>
</gene>
<dbReference type="Gene3D" id="3.10.28.20">
    <property type="entry name" value="Acetamidase/Formamidase-like domains"/>
    <property type="match status" value="1"/>
</dbReference>
<proteinExistence type="predicted"/>
<evidence type="ECO:0000313" key="3">
    <source>
        <dbReference type="Proteomes" id="UP000439994"/>
    </source>
</evidence>
<dbReference type="EMBL" id="WOCD01000003">
    <property type="protein sequence ID" value="MUH72651.1"/>
    <property type="molecule type" value="Genomic_DNA"/>
</dbReference>
<dbReference type="PROSITE" id="PS51257">
    <property type="entry name" value="PROKAR_LIPOPROTEIN"/>
    <property type="match status" value="1"/>
</dbReference>
<evidence type="ECO:0000256" key="1">
    <source>
        <dbReference type="SAM" id="SignalP"/>
    </source>
</evidence>
<keyword evidence="3" id="KW-1185">Reference proteome</keyword>
<feature type="chain" id="PRO_5027012186" evidence="1">
    <location>
        <begin position="22"/>
        <end position="306"/>
    </location>
</feature>
<dbReference type="AlphaFoldDB" id="A0A6N8FE89"/>
<feature type="signal peptide" evidence="1">
    <location>
        <begin position="1"/>
        <end position="21"/>
    </location>
</feature>
<accession>A0A6N8FE89</accession>
<reference evidence="2 3" key="1">
    <citation type="submission" date="2019-11" db="EMBL/GenBank/DDBJ databases">
        <title>P. haliotis isolates from Z. marina roots.</title>
        <authorList>
            <person name="Cohen M."/>
            <person name="Jospin G."/>
            <person name="Eisen J.A."/>
            <person name="Coil D.A."/>
        </authorList>
    </citation>
    <scope>NUCLEOTIDE SEQUENCE [LARGE SCALE GENOMIC DNA]</scope>
    <source>
        <strain evidence="2 3">UCD-MCMsp1aY</strain>
    </source>
</reference>